<dbReference type="GO" id="GO:0051723">
    <property type="term" value="F:protein methylesterase activity"/>
    <property type="evidence" value="ECO:0007669"/>
    <property type="project" value="UniProtKB-EC"/>
</dbReference>
<feature type="compositionally biased region" description="Low complexity" evidence="8">
    <location>
        <begin position="10"/>
        <end position="30"/>
    </location>
</feature>
<accession>A0AAN7YGE8</accession>
<evidence type="ECO:0000259" key="9">
    <source>
        <dbReference type="Pfam" id="PF12697"/>
    </source>
</evidence>
<organism evidence="10 11">
    <name type="scientific">Meristemomyces frigidus</name>
    <dbReference type="NCBI Taxonomy" id="1508187"/>
    <lineage>
        <taxon>Eukaryota</taxon>
        <taxon>Fungi</taxon>
        <taxon>Dikarya</taxon>
        <taxon>Ascomycota</taxon>
        <taxon>Pezizomycotina</taxon>
        <taxon>Dothideomycetes</taxon>
        <taxon>Dothideomycetidae</taxon>
        <taxon>Mycosphaerellales</taxon>
        <taxon>Teratosphaeriaceae</taxon>
        <taxon>Meristemomyces</taxon>
    </lineage>
</organism>
<evidence type="ECO:0000313" key="10">
    <source>
        <dbReference type="EMBL" id="KAK5112510.1"/>
    </source>
</evidence>
<evidence type="ECO:0000256" key="3">
    <source>
        <dbReference type="ARBA" id="ARBA00020672"/>
    </source>
</evidence>
<gene>
    <name evidence="10" type="ORF">LTR62_004267</name>
</gene>
<dbReference type="InterPro" id="IPR029058">
    <property type="entry name" value="AB_hydrolase_fold"/>
</dbReference>
<evidence type="ECO:0000256" key="6">
    <source>
        <dbReference type="ARBA" id="ARBA00024741"/>
    </source>
</evidence>
<proteinExistence type="inferred from homology"/>
<dbReference type="AlphaFoldDB" id="A0AAN7YGE8"/>
<evidence type="ECO:0000313" key="11">
    <source>
        <dbReference type="Proteomes" id="UP001310890"/>
    </source>
</evidence>
<dbReference type="Gene3D" id="3.40.50.1820">
    <property type="entry name" value="alpha/beta hydrolase"/>
    <property type="match status" value="1"/>
</dbReference>
<comment type="similarity">
    <text evidence="1">Belongs to the AB hydrolase superfamily.</text>
</comment>
<evidence type="ECO:0000256" key="2">
    <source>
        <dbReference type="ARBA" id="ARBA00013111"/>
    </source>
</evidence>
<dbReference type="Proteomes" id="UP001310890">
    <property type="component" value="Unassembled WGS sequence"/>
</dbReference>
<comment type="function">
    <text evidence="6">Demethylates proteins that have been reversibly carboxymethylated. Demethylates the phosphatase PP2A catalytic subunit.</text>
</comment>
<comment type="caution">
    <text evidence="10">The sequence shown here is derived from an EMBL/GenBank/DDBJ whole genome shotgun (WGS) entry which is preliminary data.</text>
</comment>
<dbReference type="EC" id="3.1.1.89" evidence="2"/>
<feature type="compositionally biased region" description="Acidic residues" evidence="8">
    <location>
        <begin position="51"/>
        <end position="80"/>
    </location>
</feature>
<comment type="catalytic activity">
    <reaction evidence="7">
        <text>[phosphatase 2A protein]-C-terminal L-leucine methyl ester + H2O = [phosphatase 2A protein]-C-terminal L-leucine + methanol + H(+)</text>
        <dbReference type="Rhea" id="RHEA:48548"/>
        <dbReference type="Rhea" id="RHEA-COMP:12134"/>
        <dbReference type="Rhea" id="RHEA-COMP:12135"/>
        <dbReference type="ChEBI" id="CHEBI:15377"/>
        <dbReference type="ChEBI" id="CHEBI:15378"/>
        <dbReference type="ChEBI" id="CHEBI:17790"/>
        <dbReference type="ChEBI" id="CHEBI:90516"/>
        <dbReference type="ChEBI" id="CHEBI:90517"/>
        <dbReference type="EC" id="3.1.1.89"/>
    </reaction>
</comment>
<dbReference type="PANTHER" id="PTHR14189">
    <property type="entry name" value="PROTEIN PHOSPHATASE METHYLESTERASE-1 RELATED"/>
    <property type="match status" value="1"/>
</dbReference>
<feature type="domain" description="AB hydrolase-1" evidence="9">
    <location>
        <begin position="157"/>
        <end position="411"/>
    </location>
</feature>
<dbReference type="EMBL" id="JAVRRL010000030">
    <property type="protein sequence ID" value="KAK5112510.1"/>
    <property type="molecule type" value="Genomic_DNA"/>
</dbReference>
<dbReference type="InterPro" id="IPR000073">
    <property type="entry name" value="AB_hydrolase_1"/>
</dbReference>
<keyword evidence="4" id="KW-0719">Serine esterase</keyword>
<name>A0AAN7YGE8_9PEZI</name>
<evidence type="ECO:0000256" key="7">
    <source>
        <dbReference type="ARBA" id="ARBA00049203"/>
    </source>
</evidence>
<dbReference type="Pfam" id="PF12697">
    <property type="entry name" value="Abhydrolase_6"/>
    <property type="match status" value="1"/>
</dbReference>
<evidence type="ECO:0000256" key="8">
    <source>
        <dbReference type="SAM" id="MobiDB-lite"/>
    </source>
</evidence>
<protein>
    <recommendedName>
        <fullName evidence="3">Protein phosphatase methylesterase 1</fullName>
        <ecNumber evidence="2">3.1.1.89</ecNumber>
    </recommendedName>
</protein>
<feature type="region of interest" description="Disordered" evidence="8">
    <location>
        <begin position="1"/>
        <end position="104"/>
    </location>
</feature>
<dbReference type="SUPFAM" id="SSF53474">
    <property type="entry name" value="alpha/beta-Hydrolases"/>
    <property type="match status" value="1"/>
</dbReference>
<evidence type="ECO:0000256" key="4">
    <source>
        <dbReference type="ARBA" id="ARBA00022487"/>
    </source>
</evidence>
<evidence type="ECO:0000256" key="5">
    <source>
        <dbReference type="ARBA" id="ARBA00022801"/>
    </source>
</evidence>
<sequence length="443" mass="48529">MSDLLRQSVNNTNHTNNNNHNNYTYNNNNHDTCDTITRPSPIPLSSLSIAEEGEDEDGDEDGDEYGDEDEDEDGDGDGDEDEHHSEQGGRSFGSDSSDASVKTVRREEVVPTHWSNYFEQQLYFDCNDDDDDNNHPTARYHVYVTPPTDIRQGPLFICHHGAGSSALSFALFAREIRTLLPHAGILSLSARAHGSTVTDPSTGEEVLDFTLTTLTADAATIITQTQQTLDWPHLPPCILIGHSLGGCIVTQLASDRTLGKSLVGYVVIDFVEGYALDSLTHIASYLSTRPSSFASRQEAIDWHIRTRTIRNRESAEISVPAMLAPSPNENGGEPTLVWQTSPTQTQPFWPSWFEGQSTKFLSARGAKLLILAGTDRLDRELMIGQMQGKFQLVVVPESGHFVQEDCPAKVAGVVGEFWGRNMGGLVLPPKVGQRGTGKMGVSS</sequence>
<reference evidence="10" key="1">
    <citation type="submission" date="2023-08" db="EMBL/GenBank/DDBJ databases">
        <title>Black Yeasts Isolated from many extreme environments.</title>
        <authorList>
            <person name="Coleine C."/>
            <person name="Stajich J.E."/>
            <person name="Selbmann L."/>
        </authorList>
    </citation>
    <scope>NUCLEOTIDE SEQUENCE</scope>
    <source>
        <strain evidence="10">CCFEE 5401</strain>
    </source>
</reference>
<dbReference type="InterPro" id="IPR016812">
    <property type="entry name" value="PPase_methylesterase_euk"/>
</dbReference>
<evidence type="ECO:0000256" key="1">
    <source>
        <dbReference type="ARBA" id="ARBA00008645"/>
    </source>
</evidence>
<keyword evidence="5" id="KW-0378">Hydrolase</keyword>
<dbReference type="PANTHER" id="PTHR14189:SF0">
    <property type="entry name" value="PROTEIN PHOSPHATASE METHYLESTERASE 1"/>
    <property type="match status" value="1"/>
</dbReference>